<accession>A0ABS2BSP8</accession>
<feature type="transmembrane region" description="Helical" evidence="1">
    <location>
        <begin position="336"/>
        <end position="354"/>
    </location>
</feature>
<name>A0ABS2BSP8_9PSED</name>
<dbReference type="InterPro" id="IPR050256">
    <property type="entry name" value="Glycosyltransferase_2"/>
</dbReference>
<protein>
    <submittedName>
        <fullName evidence="2">Glycosyltransferase</fullName>
    </submittedName>
</protein>
<dbReference type="PANTHER" id="PTHR48090:SF6">
    <property type="entry name" value="SLR5056 PROTEIN"/>
    <property type="match status" value="1"/>
</dbReference>
<dbReference type="Pfam" id="PF13641">
    <property type="entry name" value="Glyco_tranf_2_3"/>
    <property type="match status" value="1"/>
</dbReference>
<evidence type="ECO:0000256" key="1">
    <source>
        <dbReference type="SAM" id="Phobius"/>
    </source>
</evidence>
<feature type="transmembrane region" description="Helical" evidence="1">
    <location>
        <begin position="308"/>
        <end position="329"/>
    </location>
</feature>
<dbReference type="InterPro" id="IPR029044">
    <property type="entry name" value="Nucleotide-diphossugar_trans"/>
</dbReference>
<organism evidence="2 3">
    <name type="scientific">Pseudomonas arcuscaelestis</name>
    <dbReference type="NCBI Taxonomy" id="2710591"/>
    <lineage>
        <taxon>Bacteria</taxon>
        <taxon>Pseudomonadati</taxon>
        <taxon>Pseudomonadota</taxon>
        <taxon>Gammaproteobacteria</taxon>
        <taxon>Pseudomonadales</taxon>
        <taxon>Pseudomonadaceae</taxon>
        <taxon>Pseudomonas</taxon>
    </lineage>
</organism>
<dbReference type="EMBL" id="JACOPV010000002">
    <property type="protein sequence ID" value="MBM5456654.1"/>
    <property type="molecule type" value="Genomic_DNA"/>
</dbReference>
<reference evidence="2 3" key="1">
    <citation type="submission" date="2020-08" db="EMBL/GenBank/DDBJ databases">
        <title>Description of novel Pseudomonas species.</title>
        <authorList>
            <person name="Duman M."/>
            <person name="Mulet M."/>
            <person name="Altun S."/>
            <person name="Saticioglu I.B."/>
            <person name="Lalucat J."/>
            <person name="Garcia-Valdes E."/>
        </authorList>
    </citation>
    <scope>NUCLEOTIDE SEQUENCE [LARGE SCALE GENOMIC DNA]</scope>
    <source>
        <strain evidence="2 3">P66</strain>
    </source>
</reference>
<keyword evidence="3" id="KW-1185">Reference proteome</keyword>
<gene>
    <name evidence="2" type="ORF">H8F21_03600</name>
</gene>
<keyword evidence="1" id="KW-1133">Transmembrane helix</keyword>
<dbReference type="SUPFAM" id="SSF53448">
    <property type="entry name" value="Nucleotide-diphospho-sugar transferases"/>
    <property type="match status" value="1"/>
</dbReference>
<dbReference type="PANTHER" id="PTHR48090">
    <property type="entry name" value="UNDECAPRENYL-PHOSPHATE 4-DEOXY-4-FORMAMIDO-L-ARABINOSE TRANSFERASE-RELATED"/>
    <property type="match status" value="1"/>
</dbReference>
<dbReference type="Gene3D" id="3.90.550.10">
    <property type="entry name" value="Spore Coat Polysaccharide Biosynthesis Protein SpsA, Chain A"/>
    <property type="match status" value="1"/>
</dbReference>
<keyword evidence="1" id="KW-0812">Transmembrane</keyword>
<evidence type="ECO:0000313" key="3">
    <source>
        <dbReference type="Proteomes" id="UP000745663"/>
    </source>
</evidence>
<comment type="caution">
    <text evidence="2">The sequence shown here is derived from an EMBL/GenBank/DDBJ whole genome shotgun (WGS) entry which is preliminary data.</text>
</comment>
<feature type="transmembrane region" description="Helical" evidence="1">
    <location>
        <begin position="360"/>
        <end position="385"/>
    </location>
</feature>
<dbReference type="CDD" id="cd06438">
    <property type="entry name" value="EpsO_like"/>
    <property type="match status" value="1"/>
</dbReference>
<evidence type="ECO:0000313" key="2">
    <source>
        <dbReference type="EMBL" id="MBM5456654.1"/>
    </source>
</evidence>
<dbReference type="Proteomes" id="UP000745663">
    <property type="component" value="Unassembled WGS sequence"/>
</dbReference>
<proteinExistence type="predicted"/>
<keyword evidence="1" id="KW-0472">Membrane</keyword>
<sequence>MITLLTGLLGGFLGALAILALLPVLVLFAQVLLACLPGPPAAQLSRSRPRIAVLVPAHNESAIILKALESIHGQLQEGDQLLVVADNCTDDTAALARSAGAQVVERQDALRRGKGYALDFGVRHLAETPPQVVIIVDADCEVGEGAIDLLARSCAGTGRPTQALYLTRAPAGASLKVQVAEFAWRVKNLVRPRGSARVGLPCQLMGAGMAIAWEDLALIDLANGHLVEDIKMGVDFCQNGKPPLFCPAAQVTSYFPGSDEGLTSQRTRWEHGHLGMLLGDAPRLILQSIARRNWNLLAMTVDLMVPPLALLVLALVAIFSVSWLAFALFDVLAPALIATAAIVMLGAAVLLAWSRFSREVIAFSVLLYAPFYAARKIPLYLGFLIKRQVEWVRSKRDDS</sequence>